<accession>A0AA39FJH8</accession>
<feature type="domain" description="C2H2-type" evidence="1">
    <location>
        <begin position="9"/>
        <end position="30"/>
    </location>
</feature>
<dbReference type="AlphaFoldDB" id="A0AA39FJH8"/>
<organism evidence="2 3">
    <name type="scientific">Microctonus aethiopoides</name>
    <dbReference type="NCBI Taxonomy" id="144406"/>
    <lineage>
        <taxon>Eukaryota</taxon>
        <taxon>Metazoa</taxon>
        <taxon>Ecdysozoa</taxon>
        <taxon>Arthropoda</taxon>
        <taxon>Hexapoda</taxon>
        <taxon>Insecta</taxon>
        <taxon>Pterygota</taxon>
        <taxon>Neoptera</taxon>
        <taxon>Endopterygota</taxon>
        <taxon>Hymenoptera</taxon>
        <taxon>Apocrita</taxon>
        <taxon>Ichneumonoidea</taxon>
        <taxon>Braconidae</taxon>
        <taxon>Euphorinae</taxon>
        <taxon>Microctonus</taxon>
    </lineage>
</organism>
<comment type="caution">
    <text evidence="2">The sequence shown here is derived from an EMBL/GenBank/DDBJ whole genome shotgun (WGS) entry which is preliminary data.</text>
</comment>
<reference evidence="2" key="1">
    <citation type="journal article" date="2023" name="bioRxiv">
        <title>Scaffold-level genome assemblies of two parasitoid biocontrol wasps reveal the parthenogenesis mechanism and an associated novel virus.</title>
        <authorList>
            <person name="Inwood S."/>
            <person name="Skelly J."/>
            <person name="Guhlin J."/>
            <person name="Harrop T."/>
            <person name="Goldson S."/>
            <person name="Dearden P."/>
        </authorList>
    </citation>
    <scope>NUCLEOTIDE SEQUENCE</scope>
    <source>
        <strain evidence="2">Irish</strain>
        <tissue evidence="2">Whole body</tissue>
    </source>
</reference>
<dbReference type="InterPro" id="IPR013087">
    <property type="entry name" value="Znf_C2H2_type"/>
</dbReference>
<evidence type="ECO:0000259" key="1">
    <source>
        <dbReference type="PROSITE" id="PS00028"/>
    </source>
</evidence>
<dbReference type="Proteomes" id="UP001168990">
    <property type="component" value="Unassembled WGS sequence"/>
</dbReference>
<gene>
    <name evidence="2" type="ORF">PV328_011025</name>
</gene>
<reference evidence="2" key="2">
    <citation type="submission" date="2023-03" db="EMBL/GenBank/DDBJ databases">
        <authorList>
            <person name="Inwood S.N."/>
            <person name="Skelly J.G."/>
            <person name="Guhlin J."/>
            <person name="Harrop T.W.R."/>
            <person name="Goldson S.G."/>
            <person name="Dearden P.K."/>
        </authorList>
    </citation>
    <scope>NUCLEOTIDE SEQUENCE</scope>
    <source>
        <strain evidence="2">Irish</strain>
        <tissue evidence="2">Whole body</tissue>
    </source>
</reference>
<dbReference type="EMBL" id="JAQQBS010000004">
    <property type="protein sequence ID" value="KAK0170464.1"/>
    <property type="molecule type" value="Genomic_DNA"/>
</dbReference>
<evidence type="ECO:0000313" key="3">
    <source>
        <dbReference type="Proteomes" id="UP001168990"/>
    </source>
</evidence>
<keyword evidence="3" id="KW-1185">Reference proteome</keyword>
<proteinExistence type="predicted"/>
<name>A0AA39FJH8_9HYME</name>
<dbReference type="PROSITE" id="PS00028">
    <property type="entry name" value="ZINC_FINGER_C2H2_1"/>
    <property type="match status" value="1"/>
</dbReference>
<sequence>MIEIEPERCFVCKKLFCCADCCVKHIKNKHPNCEPRCPICRYKPLTIRNFDNSEFLCHVVFHHLPLHCRTCGELFENAEDLKAIGICGQHPLITIESPTFIDSIKSSLSINTPSPLNETPTQLSSIDKKGISIIADYTNNFGNFTSPPEFTRNTSTPMHIGVMKKNSNLKYQVPIIPNIILTTPSFSVKNESNNNDGDISEVVVSNSSLNKKEFINNNTYLSIKVNSSDKIPLKSILSMKSMSSESNEQQLYHSKNYSDNKLSSMAEVNEDEIDMELTDVNGGVLTEDTTPPVKNHNISMLQKLKDAGKKVRFSDECQINVSNNKFDMNESEEFFDARQSLGEISIIAADNFDGNNSSIKVYKNKNCQESIKETIGNNSGDNDKKEKGNFGTFINQQSKKSSRVVMMVLVEQNDDSNPTDLVPLIDSSLKKLGSVIRKTSIAQNNSEKYNEEKTKAFGKFSLVSVDSYTSVSTVECFKAPDIEIISPKSQSTSNVNHGGSGILSTVANAIRNVFRNWTGVMSTKNPTVVSTSSNDISQVPMTSVTSTPDKSSDIVVNSTINSSNRRAKRSRDEVDLIPVGSPEISNREEAELNRKYDIQSPLQKRPCGWYRQIHGREPIARMKNLFSSPRGISSDKQCFQQGSLTIGDIVLPLPSRAHQSTQTD</sequence>
<evidence type="ECO:0000313" key="2">
    <source>
        <dbReference type="EMBL" id="KAK0170464.1"/>
    </source>
</evidence>
<protein>
    <recommendedName>
        <fullName evidence="1">C2H2-type domain-containing protein</fullName>
    </recommendedName>
</protein>